<evidence type="ECO:0000256" key="6">
    <source>
        <dbReference type="SAM" id="Phobius"/>
    </source>
</evidence>
<feature type="transmembrane region" description="Helical" evidence="6">
    <location>
        <begin position="83"/>
        <end position="102"/>
    </location>
</feature>
<evidence type="ECO:0000259" key="7">
    <source>
        <dbReference type="PROSITE" id="PS50850"/>
    </source>
</evidence>
<reference evidence="8 9" key="1">
    <citation type="submission" date="2019-04" db="EMBL/GenBank/DDBJ databases">
        <title>Streptomyces oryziradicis sp. nov., a novel actinomycete isolated from rhizosphere soil of rice (Oryza sativa L.).</title>
        <authorList>
            <person name="Li C."/>
        </authorList>
    </citation>
    <scope>NUCLEOTIDE SEQUENCE [LARGE SCALE GENOMIC DNA]</scope>
    <source>
        <strain evidence="8 9">NEAU-C40</strain>
    </source>
</reference>
<dbReference type="Gene3D" id="1.20.1250.20">
    <property type="entry name" value="MFS general substrate transporter like domains"/>
    <property type="match status" value="1"/>
</dbReference>
<keyword evidence="2" id="KW-1003">Cell membrane</keyword>
<evidence type="ECO:0000256" key="3">
    <source>
        <dbReference type="ARBA" id="ARBA00022692"/>
    </source>
</evidence>
<evidence type="ECO:0000313" key="8">
    <source>
        <dbReference type="EMBL" id="TJZ97105.1"/>
    </source>
</evidence>
<dbReference type="InterPro" id="IPR020846">
    <property type="entry name" value="MFS_dom"/>
</dbReference>
<keyword evidence="5 6" id="KW-0472">Membrane</keyword>
<feature type="transmembrane region" description="Helical" evidence="6">
    <location>
        <begin position="108"/>
        <end position="126"/>
    </location>
</feature>
<dbReference type="PANTHER" id="PTHR23513">
    <property type="entry name" value="INTEGRAL MEMBRANE EFFLUX PROTEIN-RELATED"/>
    <property type="match status" value="1"/>
</dbReference>
<dbReference type="InterPro" id="IPR036259">
    <property type="entry name" value="MFS_trans_sf"/>
</dbReference>
<feature type="transmembrane region" description="Helical" evidence="6">
    <location>
        <begin position="147"/>
        <end position="166"/>
    </location>
</feature>
<comment type="caution">
    <text evidence="8">The sequence shown here is derived from an EMBL/GenBank/DDBJ whole genome shotgun (WGS) entry which is preliminary data.</text>
</comment>
<dbReference type="Pfam" id="PF07690">
    <property type="entry name" value="MFS_1"/>
    <property type="match status" value="1"/>
</dbReference>
<evidence type="ECO:0000256" key="2">
    <source>
        <dbReference type="ARBA" id="ARBA00022475"/>
    </source>
</evidence>
<dbReference type="GO" id="GO:0022857">
    <property type="term" value="F:transmembrane transporter activity"/>
    <property type="evidence" value="ECO:0007669"/>
    <property type="project" value="InterPro"/>
</dbReference>
<dbReference type="EMBL" id="SUMC01000148">
    <property type="protein sequence ID" value="TJZ97105.1"/>
    <property type="molecule type" value="Genomic_DNA"/>
</dbReference>
<dbReference type="SUPFAM" id="SSF103473">
    <property type="entry name" value="MFS general substrate transporter"/>
    <property type="match status" value="1"/>
</dbReference>
<feature type="domain" description="Major facilitator superfamily (MFS) profile" evidence="7">
    <location>
        <begin position="17"/>
        <end position="212"/>
    </location>
</feature>
<dbReference type="RefSeq" id="WP_136730630.1">
    <property type="nucleotide sequence ID" value="NZ_SUMC01000148.1"/>
</dbReference>
<feature type="transmembrane region" description="Helical" evidence="6">
    <location>
        <begin position="21"/>
        <end position="42"/>
    </location>
</feature>
<keyword evidence="3 6" id="KW-0812">Transmembrane</keyword>
<proteinExistence type="predicted"/>
<dbReference type="GO" id="GO:0005886">
    <property type="term" value="C:plasma membrane"/>
    <property type="evidence" value="ECO:0007669"/>
    <property type="project" value="UniProtKB-SubCell"/>
</dbReference>
<dbReference type="PROSITE" id="PS50850">
    <property type="entry name" value="MFS"/>
    <property type="match status" value="1"/>
</dbReference>
<evidence type="ECO:0000256" key="1">
    <source>
        <dbReference type="ARBA" id="ARBA00004651"/>
    </source>
</evidence>
<dbReference type="Proteomes" id="UP000305778">
    <property type="component" value="Unassembled WGS sequence"/>
</dbReference>
<dbReference type="InterPro" id="IPR011701">
    <property type="entry name" value="MFS"/>
</dbReference>
<keyword evidence="9" id="KW-1185">Reference proteome</keyword>
<organism evidence="8 9">
    <name type="scientific">Actinacidiphila oryziradicis</name>
    <dbReference type="NCBI Taxonomy" id="2571141"/>
    <lineage>
        <taxon>Bacteria</taxon>
        <taxon>Bacillati</taxon>
        <taxon>Actinomycetota</taxon>
        <taxon>Actinomycetes</taxon>
        <taxon>Kitasatosporales</taxon>
        <taxon>Streptomycetaceae</taxon>
        <taxon>Actinacidiphila</taxon>
    </lineage>
</organism>
<keyword evidence="4 6" id="KW-1133">Transmembrane helix</keyword>
<evidence type="ECO:0000256" key="4">
    <source>
        <dbReference type="ARBA" id="ARBA00022989"/>
    </source>
</evidence>
<comment type="subcellular location">
    <subcellularLocation>
        <location evidence="1">Cell membrane</location>
        <topology evidence="1">Multi-pass membrane protein</topology>
    </subcellularLocation>
</comment>
<accession>A0A4U0RMQ8</accession>
<gene>
    <name evidence="8" type="ORF">FCI23_50005</name>
</gene>
<dbReference type="OrthoDB" id="145388at2"/>
<dbReference type="PANTHER" id="PTHR23513:SF6">
    <property type="entry name" value="MAJOR FACILITATOR SUPERFAMILY ASSOCIATED DOMAIN-CONTAINING PROTEIN"/>
    <property type="match status" value="1"/>
</dbReference>
<sequence length="212" mass="22210">MLSEATGGLRLIARHPVLRAIVVLAAASNFCLYMAEPLLVLFAKEVLHVGNSGYGILVATMAIGGIIGALASRRVVERFGARAVAIAVSVGGALSLVAVGAIGSRPAIMVPLFCVWSAGLSLWNVMAQSVSQRLVPDELRGRVSTSSRMICFGALQLGALAGGFVADSYGLRAPWVVGGVLFLLVTMLFLPTMMRWPSGPQTAETVENEENA</sequence>
<evidence type="ECO:0000256" key="5">
    <source>
        <dbReference type="ARBA" id="ARBA00023136"/>
    </source>
</evidence>
<feature type="transmembrane region" description="Helical" evidence="6">
    <location>
        <begin position="54"/>
        <end position="71"/>
    </location>
</feature>
<dbReference type="AlphaFoldDB" id="A0A4U0RMQ8"/>
<evidence type="ECO:0000313" key="9">
    <source>
        <dbReference type="Proteomes" id="UP000305778"/>
    </source>
</evidence>
<protein>
    <submittedName>
        <fullName evidence="8">MFS transporter</fullName>
    </submittedName>
</protein>
<feature type="transmembrane region" description="Helical" evidence="6">
    <location>
        <begin position="172"/>
        <end position="190"/>
    </location>
</feature>
<name>A0A4U0RMQ8_9ACTN</name>